<dbReference type="RefSeq" id="WP_012656889.1">
    <property type="nucleotide sequence ID" value="NC_011999.1"/>
</dbReference>
<evidence type="ECO:0000313" key="1">
    <source>
        <dbReference type="EMBL" id="BAH17689.1"/>
    </source>
</evidence>
<name>B9EBS8_MACCJ</name>
<sequence>MSKLSIISLNKITELKNKRIDTFKNISYSKGNCLVESKKNAHDFDKLYDDYCKSEGTKNKPTADALVTKSNCYFFIEFKNAAGVSKDILNSIFNKMVRSPECLGDILVKYNKIKRWELVYKRNMQFIAVYSLKHFKSHMIQTTEGHTVNVTVNQKMRTRDKTIISHNKVLNDYMESNKGYYNKVLCIDNEAFEQFANVLCR</sequence>
<dbReference type="Proteomes" id="UP000001383">
    <property type="component" value="Chromosome"/>
</dbReference>
<accession>B9EBS8</accession>
<gene>
    <name evidence="1" type="ordered locus">MCCL_0982</name>
</gene>
<reference evidence="1 2" key="1">
    <citation type="journal article" date="2009" name="J. Bacteriol.">
        <title>Complete genome sequence of Macrococcus caseolyticus strain JCSCS5402, reflecting the ancestral genome of the human-pathogenic staphylococci.</title>
        <authorList>
            <person name="Baba T."/>
            <person name="Kuwahara-Arai K."/>
            <person name="Uchiyama I."/>
            <person name="Takeuchi F."/>
            <person name="Ito T."/>
            <person name="Hiramatsu K."/>
        </authorList>
    </citation>
    <scope>NUCLEOTIDE SEQUENCE [LARGE SCALE GENOMIC DNA]</scope>
    <source>
        <strain evidence="1 2">JCSC5402</strain>
    </source>
</reference>
<dbReference type="HOGENOM" id="CLU_1359035_0_0_9"/>
<dbReference type="AlphaFoldDB" id="B9EBS8"/>
<organism evidence="1 2">
    <name type="scientific">Macrococcus caseolyticus (strain JCSC5402)</name>
    <name type="common">Macrococcoides caseolyticum</name>
    <dbReference type="NCBI Taxonomy" id="458233"/>
    <lineage>
        <taxon>Bacteria</taxon>
        <taxon>Bacillati</taxon>
        <taxon>Bacillota</taxon>
        <taxon>Bacilli</taxon>
        <taxon>Bacillales</taxon>
        <taxon>Staphylococcaceae</taxon>
        <taxon>Macrococcoides</taxon>
    </lineage>
</organism>
<dbReference type="EMBL" id="AP009484">
    <property type="protein sequence ID" value="BAH17689.1"/>
    <property type="molecule type" value="Genomic_DNA"/>
</dbReference>
<evidence type="ECO:0000313" key="2">
    <source>
        <dbReference type="Proteomes" id="UP000001383"/>
    </source>
</evidence>
<proteinExistence type="predicted"/>
<protein>
    <submittedName>
        <fullName evidence="1">Uncharacterized protein</fullName>
    </submittedName>
</protein>
<dbReference type="KEGG" id="mcl:MCCL_0982"/>